<proteinExistence type="predicted"/>
<gene>
    <name evidence="2" type="ORF">BCU17_19115</name>
</gene>
<reference evidence="3" key="1">
    <citation type="submission" date="2016-07" db="EMBL/GenBank/DDBJ databases">
        <title>Nontailed viruses are major unrecognized killers of bacteria in the ocean.</title>
        <authorList>
            <person name="Kauffman K."/>
            <person name="Hussain F."/>
            <person name="Yang J."/>
            <person name="Arevalo P."/>
            <person name="Brown J."/>
            <person name="Cutler M."/>
            <person name="Kelly L."/>
            <person name="Polz M.F."/>
        </authorList>
    </citation>
    <scope>NUCLEOTIDE SEQUENCE [LARGE SCALE GENOMIC DNA]</scope>
    <source>
        <strain evidence="3">10N.261.55.E11</strain>
    </source>
</reference>
<dbReference type="GO" id="GO:0016301">
    <property type="term" value="F:kinase activity"/>
    <property type="evidence" value="ECO:0007669"/>
    <property type="project" value="UniProtKB-KW"/>
</dbReference>
<dbReference type="SMART" id="SM00587">
    <property type="entry name" value="CHK"/>
    <property type="match status" value="1"/>
</dbReference>
<name>A0A2N7FCD7_VIBSP</name>
<dbReference type="SUPFAM" id="SSF56112">
    <property type="entry name" value="Protein kinase-like (PK-like)"/>
    <property type="match status" value="1"/>
</dbReference>
<dbReference type="InterPro" id="IPR015897">
    <property type="entry name" value="CHK_kinase-like"/>
</dbReference>
<evidence type="ECO:0000313" key="2">
    <source>
        <dbReference type="EMBL" id="PMJ66537.1"/>
    </source>
</evidence>
<dbReference type="RefSeq" id="WP_102516342.1">
    <property type="nucleotide sequence ID" value="NZ_CAWNSM010000022.1"/>
</dbReference>
<dbReference type="AlphaFoldDB" id="A0A2N7FCD7"/>
<organism evidence="2 3">
    <name type="scientific">Vibrio splendidus</name>
    <dbReference type="NCBI Taxonomy" id="29497"/>
    <lineage>
        <taxon>Bacteria</taxon>
        <taxon>Pseudomonadati</taxon>
        <taxon>Pseudomonadota</taxon>
        <taxon>Gammaproteobacteria</taxon>
        <taxon>Vibrionales</taxon>
        <taxon>Vibrionaceae</taxon>
        <taxon>Vibrio</taxon>
    </lineage>
</organism>
<protein>
    <submittedName>
        <fullName evidence="2">Choline kinase</fullName>
    </submittedName>
</protein>
<evidence type="ECO:0000259" key="1">
    <source>
        <dbReference type="SMART" id="SM00587"/>
    </source>
</evidence>
<comment type="caution">
    <text evidence="2">The sequence shown here is derived from an EMBL/GenBank/DDBJ whole genome shotgun (WGS) entry which is preliminary data.</text>
</comment>
<dbReference type="Pfam" id="PF02958">
    <property type="entry name" value="EcKL"/>
    <property type="match status" value="1"/>
</dbReference>
<accession>A0A2N7FCD7</accession>
<dbReference type="EMBL" id="MCWU01000022">
    <property type="protein sequence ID" value="PMJ66537.1"/>
    <property type="molecule type" value="Genomic_DNA"/>
</dbReference>
<dbReference type="Proteomes" id="UP000235330">
    <property type="component" value="Unassembled WGS sequence"/>
</dbReference>
<feature type="domain" description="CHK kinase-like" evidence="1">
    <location>
        <begin position="144"/>
        <end position="328"/>
    </location>
</feature>
<keyword evidence="2" id="KW-0808">Transferase</keyword>
<dbReference type="PANTHER" id="PTHR11012:SF30">
    <property type="entry name" value="PROTEIN KINASE-LIKE DOMAIN-CONTAINING"/>
    <property type="match status" value="1"/>
</dbReference>
<dbReference type="Gene3D" id="3.90.1200.10">
    <property type="match status" value="1"/>
</dbReference>
<evidence type="ECO:0000313" key="3">
    <source>
        <dbReference type="Proteomes" id="UP000235330"/>
    </source>
</evidence>
<sequence>MSQSIPSNNLAQSQVSTSQNQPELYQQEFYQNELYQKIAASLGCYQGFDVQVIQRLWGGYGELVRLVFSQESHAELKSVIVKHVALPDKAEHPKGWNTKLSHQRKVHSYQVETAWYQSFTQQWDERCPVPVGLQCELQENEWLIVMQDLAEIGFPLTSQFDVLAVSDDLATKDTQSELAFGYSLEEKNQRDACLKWLANFHAKHIHIDQEQSASLWKIGTYWHLDTRPDEFNALVDLPLKNQAQHIDRLLRECPYQTLVHGDAKLANFCFDSESQNAAAVDFQYVGHGCAMKDVALFMSSAVRPQDCAELESQVLEIYFQHLKEALAYYQPQLSFDEVEAAWRPMFYVAWADFQRFVKGWSPEHWKINPYTEQLTQTVIEQLENPEYIASYLQTR</sequence>
<keyword evidence="2" id="KW-0418">Kinase</keyword>
<dbReference type="PANTHER" id="PTHR11012">
    <property type="entry name" value="PROTEIN KINASE-LIKE DOMAIN-CONTAINING"/>
    <property type="match status" value="1"/>
</dbReference>
<dbReference type="InterPro" id="IPR011009">
    <property type="entry name" value="Kinase-like_dom_sf"/>
</dbReference>
<dbReference type="InterPro" id="IPR004119">
    <property type="entry name" value="EcKL"/>
</dbReference>